<dbReference type="KEGG" id="cyj:Cyan7822_2462"/>
<evidence type="ECO:0000313" key="2">
    <source>
        <dbReference type="Proteomes" id="UP000008206"/>
    </source>
</evidence>
<protein>
    <submittedName>
        <fullName evidence="1">Putative transcriptional regulator, CopG family</fullName>
    </submittedName>
</protein>
<keyword evidence="2" id="KW-1185">Reference proteome</keyword>
<reference evidence="2" key="1">
    <citation type="journal article" date="2011" name="MBio">
        <title>Novel metabolic attributes of the genus Cyanothece, comprising a group of unicellular nitrogen-fixing Cyanobacteria.</title>
        <authorList>
            <person name="Bandyopadhyay A."/>
            <person name="Elvitigala T."/>
            <person name="Welsh E."/>
            <person name="Stockel J."/>
            <person name="Liberton M."/>
            <person name="Min H."/>
            <person name="Sherman L.A."/>
            <person name="Pakrasi H.B."/>
        </authorList>
    </citation>
    <scope>NUCLEOTIDE SEQUENCE [LARGE SCALE GENOMIC DNA]</scope>
    <source>
        <strain evidence="2">PCC 7822</strain>
    </source>
</reference>
<dbReference type="HOGENOM" id="CLU_2116962_0_0_3"/>
<accession>E0UGV4</accession>
<dbReference type="CDD" id="cd22231">
    <property type="entry name" value="RHH_NikR_HicB-like"/>
    <property type="match status" value="1"/>
</dbReference>
<organism evidence="1 2">
    <name type="scientific">Gloeothece verrucosa (strain PCC 7822)</name>
    <name type="common">Cyanothece sp. (strain PCC 7822)</name>
    <dbReference type="NCBI Taxonomy" id="497965"/>
    <lineage>
        <taxon>Bacteria</taxon>
        <taxon>Bacillati</taxon>
        <taxon>Cyanobacteriota</taxon>
        <taxon>Cyanophyceae</taxon>
        <taxon>Oscillatoriophycideae</taxon>
        <taxon>Chroococcales</taxon>
        <taxon>Aphanothecaceae</taxon>
        <taxon>Gloeothece</taxon>
        <taxon>Gloeothece verrucosa</taxon>
    </lineage>
</organism>
<dbReference type="AlphaFoldDB" id="E0UGV4"/>
<dbReference type="eggNOG" id="ENOG50334N0">
    <property type="taxonomic scope" value="Bacteria"/>
</dbReference>
<dbReference type="OrthoDB" id="582488at2"/>
<dbReference type="Proteomes" id="UP000008206">
    <property type="component" value="Chromosome"/>
</dbReference>
<proteinExistence type="predicted"/>
<gene>
    <name evidence="1" type="ordered locus">Cyan7822_2462</name>
</gene>
<evidence type="ECO:0000313" key="1">
    <source>
        <dbReference type="EMBL" id="ADN14435.1"/>
    </source>
</evidence>
<sequence>MANSPLVSIRIPAETLERLDDLAQKLYPSRRRGKNPNRSQVILDAIEEFLTNHSCEESQELPLEDQVNQILQQYQKHLEQSIKEYIDEKFLAYAYNLENRLQTSRKILNKSINQ</sequence>
<dbReference type="RefSeq" id="WP_013322540.1">
    <property type="nucleotide sequence ID" value="NC_014501.1"/>
</dbReference>
<name>E0UGV4_GLOV7</name>
<dbReference type="EMBL" id="CP002198">
    <property type="protein sequence ID" value="ADN14435.1"/>
    <property type="molecule type" value="Genomic_DNA"/>
</dbReference>